<feature type="transmembrane region" description="Helical" evidence="1">
    <location>
        <begin position="45"/>
        <end position="64"/>
    </location>
</feature>
<proteinExistence type="predicted"/>
<dbReference type="Proteomes" id="UP000295270">
    <property type="component" value="Unassembled WGS sequence"/>
</dbReference>
<dbReference type="EMBL" id="QWDN01000006">
    <property type="protein sequence ID" value="TEB43170.1"/>
    <property type="molecule type" value="Genomic_DNA"/>
</dbReference>
<reference evidence="2 4" key="1">
    <citation type="journal article" date="2015" name="Stand. Genomic Sci.">
        <title>Genomic Encyclopedia of Bacterial and Archaeal Type Strains, Phase III: the genomes of soil and plant-associated and newly described type strains.</title>
        <authorList>
            <person name="Whitman W.B."/>
            <person name="Woyke T."/>
            <person name="Klenk H.P."/>
            <person name="Zhou Y."/>
            <person name="Lilburn T.G."/>
            <person name="Beck B.J."/>
            <person name="De Vos P."/>
            <person name="Vandamme P."/>
            <person name="Eisen J.A."/>
            <person name="Garrity G."/>
            <person name="Hugenholtz P."/>
            <person name="Kyrpides N.C."/>
        </authorList>
    </citation>
    <scope>NUCLEOTIDE SEQUENCE [LARGE SCALE GENOMIC DNA]</scope>
    <source>
        <strain evidence="2 4">P5626</strain>
    </source>
</reference>
<evidence type="ECO:0000256" key="1">
    <source>
        <dbReference type="SAM" id="Phobius"/>
    </source>
</evidence>
<dbReference type="Pfam" id="PF03203">
    <property type="entry name" value="MerC"/>
    <property type="match status" value="1"/>
</dbReference>
<name>A0A4Y7U9T3_9FLAO</name>
<comment type="caution">
    <text evidence="3">The sequence shown here is derived from an EMBL/GenBank/DDBJ whole genome shotgun (WGS) entry which is preliminary data.</text>
</comment>
<sequence>MKNPEINKKTTPYDILGISSATLCLIHCIVIPLLTIIPFGLTDNYIVDLFFACIGLIVVSKILMSEATNTVKIILTISIFIIFVSILLEIAFDIDFGLILFGGIGMIIGHIINFKSHKHS</sequence>
<dbReference type="EMBL" id="SLWA01000006">
    <property type="protein sequence ID" value="TCN55410.1"/>
    <property type="molecule type" value="Genomic_DNA"/>
</dbReference>
<evidence type="ECO:0000313" key="2">
    <source>
        <dbReference type="EMBL" id="TCN55410.1"/>
    </source>
</evidence>
<dbReference type="RefSeq" id="WP_132036725.1">
    <property type="nucleotide sequence ID" value="NZ_QWDN01000006.1"/>
</dbReference>
<reference evidence="3 5" key="2">
    <citation type="journal article" date="2018" name="Syst. Appl. Microbiol.">
        <title>Flavobacterium circumlabens sp. nov. and Flavobacterium cupreum sp. nov., two psychrotrophic species isolated from Antarctic environmental samples.</title>
        <authorList>
            <person name="Kralova S."/>
            <person name="Busse H.J."/>
            <person name="Svec P."/>
            <person name="Maslanova I."/>
            <person name="Stankova E."/>
            <person name="Bartak M."/>
            <person name="Sedlacek I."/>
        </authorList>
    </citation>
    <scope>NUCLEOTIDE SEQUENCE [LARGE SCALE GENOMIC DNA]</scope>
    <source>
        <strain evidence="3 5">CCM 8828</strain>
    </source>
</reference>
<evidence type="ECO:0000313" key="4">
    <source>
        <dbReference type="Proteomes" id="UP000295270"/>
    </source>
</evidence>
<keyword evidence="1" id="KW-0472">Membrane</keyword>
<feature type="transmembrane region" description="Helical" evidence="1">
    <location>
        <begin position="12"/>
        <end position="39"/>
    </location>
</feature>
<evidence type="ECO:0000313" key="3">
    <source>
        <dbReference type="EMBL" id="TEB43170.1"/>
    </source>
</evidence>
<keyword evidence="1" id="KW-0812">Transmembrane</keyword>
<organism evidence="3 5">
    <name type="scientific">Flavobacterium circumlabens</name>
    <dbReference type="NCBI Taxonomy" id="2133765"/>
    <lineage>
        <taxon>Bacteria</taxon>
        <taxon>Pseudomonadati</taxon>
        <taxon>Bacteroidota</taxon>
        <taxon>Flavobacteriia</taxon>
        <taxon>Flavobacteriales</taxon>
        <taxon>Flavobacteriaceae</taxon>
        <taxon>Flavobacterium</taxon>
    </lineage>
</organism>
<protein>
    <submittedName>
        <fullName evidence="3">MerC domain-containing protein</fullName>
    </submittedName>
    <submittedName>
        <fullName evidence="2">MerC mercury resistance protein</fullName>
    </submittedName>
</protein>
<evidence type="ECO:0000313" key="5">
    <source>
        <dbReference type="Proteomes" id="UP000298340"/>
    </source>
</evidence>
<reference evidence="2" key="3">
    <citation type="submission" date="2019-03" db="EMBL/GenBank/DDBJ databases">
        <authorList>
            <person name="Whitman W."/>
            <person name="Huntemann M."/>
            <person name="Clum A."/>
            <person name="Pillay M."/>
            <person name="Palaniappan K."/>
            <person name="Varghese N."/>
            <person name="Mikhailova N."/>
            <person name="Stamatis D."/>
            <person name="Reddy T."/>
            <person name="Daum C."/>
            <person name="Shapiro N."/>
            <person name="Ivanova N."/>
            <person name="Kyrpides N."/>
            <person name="Woyke T."/>
        </authorList>
    </citation>
    <scope>NUCLEOTIDE SEQUENCE</scope>
    <source>
        <strain evidence="2">P5626</strain>
    </source>
</reference>
<dbReference type="InterPro" id="IPR004891">
    <property type="entry name" value="Mercury-R_MerC"/>
</dbReference>
<keyword evidence="1" id="KW-1133">Transmembrane helix</keyword>
<gene>
    <name evidence="3" type="ORF">D0809_17220</name>
    <name evidence="2" type="ORF">EV142_10699</name>
</gene>
<dbReference type="OrthoDB" id="1274419at2"/>
<keyword evidence="4" id="KW-1185">Reference proteome</keyword>
<dbReference type="GO" id="GO:0016020">
    <property type="term" value="C:membrane"/>
    <property type="evidence" value="ECO:0007669"/>
    <property type="project" value="InterPro"/>
</dbReference>
<dbReference type="Proteomes" id="UP000298340">
    <property type="component" value="Unassembled WGS sequence"/>
</dbReference>
<accession>A0A4Y7U9T3</accession>
<dbReference type="GO" id="GO:0015097">
    <property type="term" value="F:mercury ion transmembrane transporter activity"/>
    <property type="evidence" value="ECO:0007669"/>
    <property type="project" value="InterPro"/>
</dbReference>
<dbReference type="AlphaFoldDB" id="A0A4Y7U9T3"/>
<feature type="transmembrane region" description="Helical" evidence="1">
    <location>
        <begin position="71"/>
        <end position="90"/>
    </location>
</feature>
<feature type="transmembrane region" description="Helical" evidence="1">
    <location>
        <begin position="96"/>
        <end position="114"/>
    </location>
</feature>